<evidence type="ECO:0008006" key="2">
    <source>
        <dbReference type="Google" id="ProtNLM"/>
    </source>
</evidence>
<protein>
    <recommendedName>
        <fullName evidence="2">Phage tail assembly protein</fullName>
    </recommendedName>
</protein>
<accession>A0A0F9CQC7</accession>
<dbReference type="AlphaFoldDB" id="A0A0F9CQC7"/>
<comment type="caution">
    <text evidence="1">The sequence shown here is derived from an EMBL/GenBank/DDBJ whole genome shotgun (WGS) entry which is preliminary data.</text>
</comment>
<evidence type="ECO:0000313" key="1">
    <source>
        <dbReference type="EMBL" id="KKL51369.1"/>
    </source>
</evidence>
<sequence>MPKFSAKNVKFEPIEIEFDDATYTIHTLTAEDIERMSVLDGDAANTDPMAVPRMLASVLGAKPDTFLKTDLRVIGQVIKFLSKTITESFQDEGEAGKN</sequence>
<dbReference type="EMBL" id="LAZR01032275">
    <property type="protein sequence ID" value="KKL51369.1"/>
    <property type="molecule type" value="Genomic_DNA"/>
</dbReference>
<name>A0A0F9CQC7_9ZZZZ</name>
<organism evidence="1">
    <name type="scientific">marine sediment metagenome</name>
    <dbReference type="NCBI Taxonomy" id="412755"/>
    <lineage>
        <taxon>unclassified sequences</taxon>
        <taxon>metagenomes</taxon>
        <taxon>ecological metagenomes</taxon>
    </lineage>
</organism>
<reference evidence="1" key="1">
    <citation type="journal article" date="2015" name="Nature">
        <title>Complex archaea that bridge the gap between prokaryotes and eukaryotes.</title>
        <authorList>
            <person name="Spang A."/>
            <person name="Saw J.H."/>
            <person name="Jorgensen S.L."/>
            <person name="Zaremba-Niedzwiedzka K."/>
            <person name="Martijn J."/>
            <person name="Lind A.E."/>
            <person name="van Eijk R."/>
            <person name="Schleper C."/>
            <person name="Guy L."/>
            <person name="Ettema T.J."/>
        </authorList>
    </citation>
    <scope>NUCLEOTIDE SEQUENCE</scope>
</reference>
<proteinExistence type="predicted"/>
<gene>
    <name evidence="1" type="ORF">LCGC14_2296180</name>
</gene>